<evidence type="ECO:0000313" key="2">
    <source>
        <dbReference type="Proteomes" id="UP000018339"/>
    </source>
</evidence>
<name>A0A7U9JCP2_GEOTM</name>
<keyword evidence="2" id="KW-1185">Reference proteome</keyword>
<sequence length="32" mass="3620">MQKIAFKFEAWTDGAKETIEAITAVLKKHARS</sequence>
<proteinExistence type="predicted"/>
<gene>
    <name evidence="1" type="ORF">T260_04865</name>
</gene>
<dbReference type="AlphaFoldDB" id="A0A7U9JCP2"/>
<accession>A0A7U9JCP2</accession>
<protein>
    <submittedName>
        <fullName evidence="1">Uncharacterized protein</fullName>
    </submittedName>
</protein>
<reference evidence="1 2" key="1">
    <citation type="journal article" date="2014" name="Genome Announc.">
        <title>Draft Genome Sequence of Geobacillus thermopakistaniensis Strain MAS1.</title>
        <authorList>
            <person name="Siddiqui M.A."/>
            <person name="Rashid N."/>
            <person name="Ayyampalayam S."/>
            <person name="Whitman W.B."/>
        </authorList>
    </citation>
    <scope>NUCLEOTIDE SEQUENCE [LARGE SCALE GENOMIC DNA]</scope>
    <source>
        <strain evidence="1 2">MAS1</strain>
    </source>
</reference>
<comment type="caution">
    <text evidence="1">The sequence shown here is derived from an EMBL/GenBank/DDBJ whole genome shotgun (WGS) entry which is preliminary data.</text>
</comment>
<dbReference type="Proteomes" id="UP000018339">
    <property type="component" value="Unassembled WGS sequence"/>
</dbReference>
<evidence type="ECO:0000313" key="1">
    <source>
        <dbReference type="EMBL" id="ESU73039.1"/>
    </source>
</evidence>
<dbReference type="EMBL" id="AYSF01000034">
    <property type="protein sequence ID" value="ESU73039.1"/>
    <property type="molecule type" value="Genomic_DNA"/>
</dbReference>
<organism evidence="1 2">
    <name type="scientific">Geobacillus thermopakistaniensis (strain MAS1)</name>
    <dbReference type="NCBI Taxonomy" id="1408282"/>
    <lineage>
        <taxon>Bacteria</taxon>
        <taxon>Bacillati</taxon>
        <taxon>Bacillota</taxon>
        <taxon>Bacilli</taxon>
        <taxon>Bacillales</taxon>
        <taxon>Anoxybacillaceae</taxon>
        <taxon>Geobacillus</taxon>
    </lineage>
</organism>